<dbReference type="AlphaFoldDB" id="A0A8C8RXA6"/>
<feature type="domain" description="G-protein coupled receptors family 1 profile" evidence="13">
    <location>
        <begin position="41"/>
        <end position="315"/>
    </location>
</feature>
<evidence type="ECO:0000256" key="9">
    <source>
        <dbReference type="ARBA" id="ARBA00023170"/>
    </source>
</evidence>
<evidence type="ECO:0000256" key="6">
    <source>
        <dbReference type="ARBA" id="ARBA00022989"/>
    </source>
</evidence>
<reference evidence="14" key="2">
    <citation type="submission" date="2025-09" db="UniProtKB">
        <authorList>
            <consortium name="Ensembl"/>
        </authorList>
    </citation>
    <scope>IDENTIFICATION</scope>
</reference>
<dbReference type="GO" id="GO:0004984">
    <property type="term" value="F:olfactory receptor activity"/>
    <property type="evidence" value="ECO:0007669"/>
    <property type="project" value="InterPro"/>
</dbReference>
<dbReference type="GO" id="GO:0005886">
    <property type="term" value="C:plasma membrane"/>
    <property type="evidence" value="ECO:0007669"/>
    <property type="project" value="UniProtKB-SubCell"/>
</dbReference>
<protein>
    <recommendedName>
        <fullName evidence="12">Olfactory receptor</fullName>
    </recommendedName>
</protein>
<dbReference type="InterPro" id="IPR000725">
    <property type="entry name" value="Olfact_rcpt"/>
</dbReference>
<keyword evidence="9 11" id="KW-0675">Receptor</keyword>
<keyword evidence="8 12" id="KW-0472">Membrane</keyword>
<comment type="similarity">
    <text evidence="11">Belongs to the G-protein coupled receptor 1 family.</text>
</comment>
<evidence type="ECO:0000259" key="13">
    <source>
        <dbReference type="PROSITE" id="PS50262"/>
    </source>
</evidence>
<evidence type="ECO:0000256" key="8">
    <source>
        <dbReference type="ARBA" id="ARBA00023136"/>
    </source>
</evidence>
<evidence type="ECO:0000256" key="10">
    <source>
        <dbReference type="ARBA" id="ARBA00023224"/>
    </source>
</evidence>
<keyword evidence="10 11" id="KW-0807">Transducer</keyword>
<sequence>MQWKNQTTINKFLLLGFGNLNEVQILLFVLFLVIYMMTIAGNLLIVMLIVADYHLHTPMYFFLGNLSFLETCYTSVTAPRLLAGFLVEDRTISFRDCITQLYFFSGFACIECFLLAVMAYDRYLAICNPLSYNVRMNFRVCLQLASASWITGFLATAFVVAMVPQLSFCGPNEINNFFCDMEELLKLSCTKSSLVEVIVLFFCSLVSLLPFLFIVVSYIFILSAILRIASSSGSCFLFIIVSYVQLFTTVLRMPSEQGRHKAFSTCLPHLTVVSLFVCTSSFTYLKPTSNSTSILDLMVTVLYSVVPPLTNPIIYTMRNKEIKAALRKMIGWRLFTKH</sequence>
<keyword evidence="5 12" id="KW-0552">Olfaction</keyword>
<comment type="subcellular location">
    <subcellularLocation>
        <location evidence="1 12">Cell membrane</location>
        <topology evidence="1 12">Multi-pass membrane protein</topology>
    </subcellularLocation>
</comment>
<keyword evidence="7 11" id="KW-0297">G-protein coupled receptor</keyword>
<dbReference type="Ensembl" id="ENSPCET00000012622.1">
    <property type="protein sequence ID" value="ENSPCEP00000012195.1"/>
    <property type="gene ID" value="ENSPCEG00000009695.1"/>
</dbReference>
<dbReference type="SUPFAM" id="SSF81321">
    <property type="entry name" value="Family A G protein-coupled receptor-like"/>
    <property type="match status" value="2"/>
</dbReference>
<dbReference type="Proteomes" id="UP000694393">
    <property type="component" value="Unplaced"/>
</dbReference>
<evidence type="ECO:0000256" key="5">
    <source>
        <dbReference type="ARBA" id="ARBA00022725"/>
    </source>
</evidence>
<name>A0A8C8RXA6_9SAUR</name>
<reference evidence="14" key="1">
    <citation type="submission" date="2025-08" db="UniProtKB">
        <authorList>
            <consortium name="Ensembl"/>
        </authorList>
    </citation>
    <scope>IDENTIFICATION</scope>
</reference>
<evidence type="ECO:0000256" key="1">
    <source>
        <dbReference type="ARBA" id="ARBA00004651"/>
    </source>
</evidence>
<keyword evidence="4 11" id="KW-0812">Transmembrane</keyword>
<accession>A0A8C8RXA6</accession>
<dbReference type="InterPro" id="IPR050516">
    <property type="entry name" value="Olfactory_GPCR"/>
</dbReference>
<feature type="transmembrane region" description="Helical" evidence="12">
    <location>
        <begin position="140"/>
        <end position="163"/>
    </location>
</feature>
<organism evidence="14 15">
    <name type="scientific">Pelusios castaneus</name>
    <name type="common">West African mud turtle</name>
    <dbReference type="NCBI Taxonomy" id="367368"/>
    <lineage>
        <taxon>Eukaryota</taxon>
        <taxon>Metazoa</taxon>
        <taxon>Chordata</taxon>
        <taxon>Craniata</taxon>
        <taxon>Vertebrata</taxon>
        <taxon>Euteleostomi</taxon>
        <taxon>Archelosauria</taxon>
        <taxon>Testudinata</taxon>
        <taxon>Testudines</taxon>
        <taxon>Pleurodira</taxon>
        <taxon>Pelomedusidae</taxon>
        <taxon>Pelusios</taxon>
    </lineage>
</organism>
<keyword evidence="3 12" id="KW-0716">Sensory transduction</keyword>
<dbReference type="CDD" id="cd15911">
    <property type="entry name" value="7tmA_OR11A-like"/>
    <property type="match status" value="1"/>
</dbReference>
<evidence type="ECO:0000256" key="3">
    <source>
        <dbReference type="ARBA" id="ARBA00022606"/>
    </source>
</evidence>
<dbReference type="PRINTS" id="PR00245">
    <property type="entry name" value="OLFACTORYR"/>
</dbReference>
<evidence type="ECO:0000256" key="7">
    <source>
        <dbReference type="ARBA" id="ARBA00023040"/>
    </source>
</evidence>
<evidence type="ECO:0000313" key="15">
    <source>
        <dbReference type="Proteomes" id="UP000694393"/>
    </source>
</evidence>
<keyword evidence="6 12" id="KW-1133">Transmembrane helix</keyword>
<dbReference type="PROSITE" id="PS50262">
    <property type="entry name" value="G_PROTEIN_RECEP_F1_2"/>
    <property type="match status" value="1"/>
</dbReference>
<dbReference type="PROSITE" id="PS00237">
    <property type="entry name" value="G_PROTEIN_RECEP_F1_1"/>
    <property type="match status" value="1"/>
</dbReference>
<evidence type="ECO:0000256" key="11">
    <source>
        <dbReference type="RuleBase" id="RU000688"/>
    </source>
</evidence>
<dbReference type="GO" id="GO:0004930">
    <property type="term" value="F:G protein-coupled receptor activity"/>
    <property type="evidence" value="ECO:0007669"/>
    <property type="project" value="UniProtKB-KW"/>
</dbReference>
<proteinExistence type="inferred from homology"/>
<dbReference type="Gene3D" id="1.20.1070.10">
    <property type="entry name" value="Rhodopsin 7-helix transmembrane proteins"/>
    <property type="match status" value="1"/>
</dbReference>
<dbReference type="InterPro" id="IPR017452">
    <property type="entry name" value="GPCR_Rhodpsn_7TM"/>
</dbReference>
<feature type="transmembrane region" description="Helical" evidence="12">
    <location>
        <begin position="194"/>
        <end position="222"/>
    </location>
</feature>
<feature type="transmembrane region" description="Helical" evidence="12">
    <location>
        <begin position="101"/>
        <end position="120"/>
    </location>
</feature>
<evidence type="ECO:0000256" key="12">
    <source>
        <dbReference type="RuleBase" id="RU363047"/>
    </source>
</evidence>
<dbReference type="InterPro" id="IPR000276">
    <property type="entry name" value="GPCR_Rhodpsn"/>
</dbReference>
<feature type="transmembrane region" description="Helical" evidence="12">
    <location>
        <begin position="25"/>
        <end position="51"/>
    </location>
</feature>
<feature type="transmembrane region" description="Helical" evidence="12">
    <location>
        <begin position="228"/>
        <end position="251"/>
    </location>
</feature>
<evidence type="ECO:0000256" key="4">
    <source>
        <dbReference type="ARBA" id="ARBA00022692"/>
    </source>
</evidence>
<keyword evidence="2 12" id="KW-1003">Cell membrane</keyword>
<evidence type="ECO:0000256" key="2">
    <source>
        <dbReference type="ARBA" id="ARBA00022475"/>
    </source>
</evidence>
<dbReference type="Pfam" id="PF13853">
    <property type="entry name" value="7tm_4"/>
    <property type="match status" value="2"/>
</dbReference>
<keyword evidence="15" id="KW-1185">Reference proteome</keyword>
<dbReference type="PRINTS" id="PR00237">
    <property type="entry name" value="GPCRRHODOPSN"/>
</dbReference>
<evidence type="ECO:0000313" key="14">
    <source>
        <dbReference type="Ensembl" id="ENSPCEP00000012195.1"/>
    </source>
</evidence>
<feature type="transmembrane region" description="Helical" evidence="12">
    <location>
        <begin position="297"/>
        <end position="317"/>
    </location>
</feature>
<dbReference type="FunFam" id="1.20.1070.10:FF:000001">
    <property type="entry name" value="Olfactory receptor"/>
    <property type="match status" value="1"/>
</dbReference>
<dbReference type="PANTHER" id="PTHR26452">
    <property type="entry name" value="OLFACTORY RECEPTOR"/>
    <property type="match status" value="1"/>
</dbReference>